<dbReference type="PANTHER" id="PTHR13238:SF0">
    <property type="entry name" value="CILIA- AND FLAGELLA-ASSOCIATED PROTEIN 298"/>
    <property type="match status" value="1"/>
</dbReference>
<organism evidence="2 3">
    <name type="scientific">Adineta steineri</name>
    <dbReference type="NCBI Taxonomy" id="433720"/>
    <lineage>
        <taxon>Eukaryota</taxon>
        <taxon>Metazoa</taxon>
        <taxon>Spiralia</taxon>
        <taxon>Gnathifera</taxon>
        <taxon>Rotifera</taxon>
        <taxon>Eurotatoria</taxon>
        <taxon>Bdelloidea</taxon>
        <taxon>Adinetida</taxon>
        <taxon>Adinetidae</taxon>
        <taxon>Adineta</taxon>
    </lineage>
</organism>
<dbReference type="EMBL" id="CAJOAY010000863">
    <property type="protein sequence ID" value="CAF3749711.1"/>
    <property type="molecule type" value="Genomic_DNA"/>
</dbReference>
<comment type="caution">
    <text evidence="2">The sequence shown here is derived from an EMBL/GenBank/DDBJ whole genome shotgun (WGS) entry which is preliminary data.</text>
</comment>
<dbReference type="GO" id="GO:0003352">
    <property type="term" value="P:regulation of cilium movement"/>
    <property type="evidence" value="ECO:0007669"/>
    <property type="project" value="InterPro"/>
</dbReference>
<reference evidence="2" key="1">
    <citation type="submission" date="2021-02" db="EMBL/GenBank/DDBJ databases">
        <authorList>
            <person name="Nowell W R."/>
        </authorList>
    </citation>
    <scope>NUCLEOTIDE SEQUENCE</scope>
</reference>
<proteinExistence type="inferred from homology"/>
<protein>
    <submittedName>
        <fullName evidence="2">Uncharacterized protein</fullName>
    </submittedName>
</protein>
<evidence type="ECO:0000313" key="3">
    <source>
        <dbReference type="Proteomes" id="UP000663881"/>
    </source>
</evidence>
<dbReference type="AlphaFoldDB" id="A0A818Y4T8"/>
<dbReference type="Proteomes" id="UP000663881">
    <property type="component" value="Unassembled WGS sequence"/>
</dbReference>
<dbReference type="InterPro" id="IPR021298">
    <property type="entry name" value="CFAP298"/>
</dbReference>
<sequence length="112" mass="13172">DSLDVIPEPDMSLWFSGKEMQRGKLLSDFVGKNEKTKVIVKIQKKGNAAPARERVVSEEEQKQMMAYYYRKQQELKKLEENEDHSYMDSEWADSSALKRSFQGLNDIKWKPR</sequence>
<dbReference type="Pfam" id="PF11069">
    <property type="entry name" value="CFAP298"/>
    <property type="match status" value="1"/>
</dbReference>
<comment type="similarity">
    <text evidence="1">Belongs to the CFAP298 family.</text>
</comment>
<evidence type="ECO:0000313" key="2">
    <source>
        <dbReference type="EMBL" id="CAF3749711.1"/>
    </source>
</evidence>
<dbReference type="PANTHER" id="PTHR13238">
    <property type="entry name" value="PROTEIN C21ORF59"/>
    <property type="match status" value="1"/>
</dbReference>
<feature type="non-terminal residue" evidence="2">
    <location>
        <position position="1"/>
    </location>
</feature>
<gene>
    <name evidence="2" type="ORF">OKA104_LOCUS15607</name>
</gene>
<evidence type="ECO:0000256" key="1">
    <source>
        <dbReference type="ARBA" id="ARBA00009619"/>
    </source>
</evidence>
<name>A0A818Y4T8_9BILA</name>
<accession>A0A818Y4T8</accession>